<evidence type="ECO:0000259" key="3">
    <source>
        <dbReference type="Pfam" id="PF16751"/>
    </source>
</evidence>
<evidence type="ECO:0000256" key="2">
    <source>
        <dbReference type="SAM" id="Phobius"/>
    </source>
</evidence>
<evidence type="ECO:0000313" key="4">
    <source>
        <dbReference type="EMBL" id="EUA07319.1"/>
    </source>
</evidence>
<dbReference type="InterPro" id="IPR031928">
    <property type="entry name" value="RsdA_SigD-bd"/>
</dbReference>
<protein>
    <recommendedName>
        <fullName evidence="3">Anti-sigma-D factor RsdA sigma factor binding region domain-containing protein</fullName>
    </recommendedName>
</protein>
<dbReference type="Pfam" id="PF16751">
    <property type="entry name" value="RsdA_SigD_bd"/>
    <property type="match status" value="1"/>
</dbReference>
<evidence type="ECO:0000256" key="1">
    <source>
        <dbReference type="SAM" id="MobiDB-lite"/>
    </source>
</evidence>
<dbReference type="PATRIC" id="fig|1299334.3.peg.10126"/>
<feature type="region of interest" description="Disordered" evidence="1">
    <location>
        <begin position="193"/>
        <end position="367"/>
    </location>
</feature>
<dbReference type="AlphaFoldDB" id="X7YJQ2"/>
<feature type="transmembrane region" description="Helical" evidence="2">
    <location>
        <begin position="84"/>
        <end position="105"/>
    </location>
</feature>
<dbReference type="EMBL" id="JAOB01000093">
    <property type="protein sequence ID" value="EUA07319.1"/>
    <property type="molecule type" value="Genomic_DNA"/>
</dbReference>
<comment type="caution">
    <text evidence="4">The sequence shown here is derived from an EMBL/GenBank/DDBJ whole genome shotgun (WGS) entry which is preliminary data.</text>
</comment>
<keyword evidence="2" id="KW-0472">Membrane</keyword>
<name>X7YJQ2_MYCXE</name>
<feature type="compositionally biased region" description="Basic residues" evidence="1">
    <location>
        <begin position="310"/>
        <end position="319"/>
    </location>
</feature>
<keyword evidence="2" id="KW-1133">Transmembrane helix</keyword>
<reference evidence="4" key="1">
    <citation type="submission" date="2014-01" db="EMBL/GenBank/DDBJ databases">
        <authorList>
            <person name="Brown-Elliot B."/>
            <person name="Wallace R."/>
            <person name="Lenaerts A."/>
            <person name="Ordway D."/>
            <person name="DeGroote M.A."/>
            <person name="Parker T."/>
            <person name="Sizemore C."/>
            <person name="Tallon L.J."/>
            <person name="Sadzewicz L.K."/>
            <person name="Sengamalay N."/>
            <person name="Fraser C.M."/>
            <person name="Hine E."/>
            <person name="Shefchek K.A."/>
            <person name="Das S.P."/>
            <person name="Tettelin H."/>
        </authorList>
    </citation>
    <scope>NUCLEOTIDE SEQUENCE [LARGE SCALE GENOMIC DNA]</scope>
    <source>
        <strain evidence="4">4042</strain>
    </source>
</reference>
<dbReference type="Gene3D" id="6.10.250.1300">
    <property type="match status" value="1"/>
</dbReference>
<feature type="compositionally biased region" description="Polar residues" evidence="1">
    <location>
        <begin position="334"/>
        <end position="345"/>
    </location>
</feature>
<gene>
    <name evidence="4" type="ORF">I553_0540</name>
</gene>
<feature type="compositionally biased region" description="Low complexity" evidence="1">
    <location>
        <begin position="197"/>
        <end position="309"/>
    </location>
</feature>
<sequence>MSDFRSPAEQPSLDAIARSDRFLDALATRERVDVADHDDEVLAALLEEWRDDLRWPPASALVSEHEAVAALQHGLAARQRTRRALAMVGSMAAAVLALGGFGALVGTAHPGDALYGVHTMLFGEPPSVHDDEVELAAKSELAKVQQMIAQGQWEQAQGKLAAVSDSVQTVNDSNRKQGLIDEVNQLNAKVASRDPNATLPSSSPATSAPVSSVGPTSTSGGSPTAETTSGTTTSASTEATTSVTTTTVTTTSPAATSTPSSTTPSSPQAAWASTSTSSVPAQSPSQAVSVTPTTTAASPSTSPACPTPATRRRRLRRARPSAARHCQRRAVQSVPDNGTRLQGSVNCCRPGGLSGARDSPRSRRLPR</sequence>
<keyword evidence="2" id="KW-0812">Transmembrane</keyword>
<organism evidence="4">
    <name type="scientific">Mycobacterium xenopi 4042</name>
    <dbReference type="NCBI Taxonomy" id="1299334"/>
    <lineage>
        <taxon>Bacteria</taxon>
        <taxon>Bacillati</taxon>
        <taxon>Actinomycetota</taxon>
        <taxon>Actinomycetes</taxon>
        <taxon>Mycobacteriales</taxon>
        <taxon>Mycobacteriaceae</taxon>
        <taxon>Mycobacterium</taxon>
    </lineage>
</organism>
<feature type="domain" description="Anti-sigma-D factor RsdA sigma factor binding region" evidence="3">
    <location>
        <begin position="12"/>
        <end position="57"/>
    </location>
</feature>
<proteinExistence type="predicted"/>
<accession>X7YJQ2</accession>